<evidence type="ECO:0000313" key="2">
    <source>
        <dbReference type="Proteomes" id="UP000268093"/>
    </source>
</evidence>
<dbReference type="EMBL" id="RBNI01018704">
    <property type="protein sequence ID" value="RUO97045.1"/>
    <property type="molecule type" value="Genomic_DNA"/>
</dbReference>
<dbReference type="AlphaFoldDB" id="A0A433A2X7"/>
<accession>A0A433A2X7</accession>
<sequence>MTTRALVSIALRAFYHMPQDFNYYHFGKLPFQVAIKSPRDMMQTKRQQIDTQRVLSSPIRAFPMHSAKTGPSDTLSFRKPRPSPDKVVLHPTIHLCGPILAWFMSSDKDFCEVHLRIPTKDIRQLLICSKLRVIRCEGRLPRI</sequence>
<protein>
    <submittedName>
        <fullName evidence="1">Uncharacterized protein</fullName>
    </submittedName>
</protein>
<dbReference type="Proteomes" id="UP000268093">
    <property type="component" value="Unassembled WGS sequence"/>
</dbReference>
<keyword evidence="2" id="KW-1185">Reference proteome</keyword>
<comment type="caution">
    <text evidence="1">The sequence shown here is derived from an EMBL/GenBank/DDBJ whole genome shotgun (WGS) entry which is preliminary data.</text>
</comment>
<organism evidence="1 2">
    <name type="scientific">Jimgerdemannia flammicorona</name>
    <dbReference type="NCBI Taxonomy" id="994334"/>
    <lineage>
        <taxon>Eukaryota</taxon>
        <taxon>Fungi</taxon>
        <taxon>Fungi incertae sedis</taxon>
        <taxon>Mucoromycota</taxon>
        <taxon>Mucoromycotina</taxon>
        <taxon>Endogonomycetes</taxon>
        <taxon>Endogonales</taxon>
        <taxon>Endogonaceae</taxon>
        <taxon>Jimgerdemannia</taxon>
    </lineage>
</organism>
<name>A0A433A2X7_9FUNG</name>
<reference evidence="1 2" key="1">
    <citation type="journal article" date="2018" name="New Phytol.">
        <title>Phylogenomics of Endogonaceae and evolution of mycorrhizas within Mucoromycota.</title>
        <authorList>
            <person name="Chang Y."/>
            <person name="Desiro A."/>
            <person name="Na H."/>
            <person name="Sandor L."/>
            <person name="Lipzen A."/>
            <person name="Clum A."/>
            <person name="Barry K."/>
            <person name="Grigoriev I.V."/>
            <person name="Martin F.M."/>
            <person name="Stajich J.E."/>
            <person name="Smith M.E."/>
            <person name="Bonito G."/>
            <person name="Spatafora J.W."/>
        </authorList>
    </citation>
    <scope>NUCLEOTIDE SEQUENCE [LARGE SCALE GENOMIC DNA]</scope>
    <source>
        <strain evidence="1 2">GMNB39</strain>
    </source>
</reference>
<gene>
    <name evidence="1" type="ORF">BC936DRAFT_141072</name>
</gene>
<evidence type="ECO:0000313" key="1">
    <source>
        <dbReference type="EMBL" id="RUO97045.1"/>
    </source>
</evidence>
<proteinExistence type="predicted"/>